<dbReference type="NCBIfam" id="TIGR02937">
    <property type="entry name" value="sigma70-ECF"/>
    <property type="match status" value="1"/>
</dbReference>
<feature type="region of interest" description="Disordered" evidence="5">
    <location>
        <begin position="152"/>
        <end position="172"/>
    </location>
</feature>
<keyword evidence="4" id="KW-0804">Transcription</keyword>
<dbReference type="Gene3D" id="1.10.10.10">
    <property type="entry name" value="Winged helix-like DNA-binding domain superfamily/Winged helix DNA-binding domain"/>
    <property type="match status" value="2"/>
</dbReference>
<reference evidence="9" key="1">
    <citation type="submission" date="2018-05" db="EMBL/GenBank/DDBJ databases">
        <authorList>
            <person name="Lanie J.A."/>
            <person name="Ng W.-L."/>
            <person name="Kazmierczak K.M."/>
            <person name="Andrzejewski T.M."/>
            <person name="Davidsen T.M."/>
            <person name="Wayne K.J."/>
            <person name="Tettelin H."/>
            <person name="Glass J.I."/>
            <person name="Rusch D."/>
            <person name="Podicherti R."/>
            <person name="Tsui H.-C.T."/>
            <person name="Winkler M.E."/>
        </authorList>
    </citation>
    <scope>NUCLEOTIDE SEQUENCE</scope>
    <source>
        <strain evidence="9">ZC4RG45</strain>
    </source>
</reference>
<comment type="caution">
    <text evidence="9">The sequence shown here is derived from an EMBL/GenBank/DDBJ whole genome shotgun (WGS) entry which is preliminary data.</text>
</comment>
<dbReference type="InterPro" id="IPR007624">
    <property type="entry name" value="RNA_pol_sigma70_r3"/>
</dbReference>
<feature type="domain" description="RNA polymerase sigma-70 region 3" evidence="6">
    <location>
        <begin position="108"/>
        <end position="175"/>
    </location>
</feature>
<name>A0A2W4K3G5_9PSEU</name>
<keyword evidence="3" id="KW-0238">DNA-binding</keyword>
<dbReference type="PANTHER" id="PTHR30385">
    <property type="entry name" value="SIGMA FACTOR F FLAGELLAR"/>
    <property type="match status" value="1"/>
</dbReference>
<keyword evidence="2" id="KW-0731">Sigma factor</keyword>
<evidence type="ECO:0000313" key="9">
    <source>
        <dbReference type="EMBL" id="PZN00758.1"/>
    </source>
</evidence>
<dbReference type="GO" id="GO:0006352">
    <property type="term" value="P:DNA-templated transcription initiation"/>
    <property type="evidence" value="ECO:0007669"/>
    <property type="project" value="InterPro"/>
</dbReference>
<dbReference type="GO" id="GO:0003677">
    <property type="term" value="F:DNA binding"/>
    <property type="evidence" value="ECO:0007669"/>
    <property type="project" value="UniProtKB-KW"/>
</dbReference>
<dbReference type="GO" id="GO:0016987">
    <property type="term" value="F:sigma factor activity"/>
    <property type="evidence" value="ECO:0007669"/>
    <property type="project" value="UniProtKB-KW"/>
</dbReference>
<dbReference type="InterPro" id="IPR036388">
    <property type="entry name" value="WH-like_DNA-bd_sf"/>
</dbReference>
<dbReference type="InterPro" id="IPR007630">
    <property type="entry name" value="RNA_pol_sigma70_r4"/>
</dbReference>
<dbReference type="SUPFAM" id="SSF88659">
    <property type="entry name" value="Sigma3 and sigma4 domains of RNA polymerase sigma factors"/>
    <property type="match status" value="2"/>
</dbReference>
<evidence type="ECO:0000259" key="6">
    <source>
        <dbReference type="Pfam" id="PF04539"/>
    </source>
</evidence>
<evidence type="ECO:0000256" key="2">
    <source>
        <dbReference type="ARBA" id="ARBA00023082"/>
    </source>
</evidence>
<accession>A0A2W4K3G5</accession>
<dbReference type="STRING" id="1111738.GCA_000427905_02329"/>
<dbReference type="PRINTS" id="PR00046">
    <property type="entry name" value="SIGMA70FCT"/>
</dbReference>
<dbReference type="InterPro" id="IPR007627">
    <property type="entry name" value="RNA_pol_sigma70_r2"/>
</dbReference>
<evidence type="ECO:0000256" key="3">
    <source>
        <dbReference type="ARBA" id="ARBA00023125"/>
    </source>
</evidence>
<evidence type="ECO:0000256" key="4">
    <source>
        <dbReference type="ARBA" id="ARBA00023163"/>
    </source>
</evidence>
<organism evidence="9">
    <name type="scientific">Thermocrispum agreste</name>
    <dbReference type="NCBI Taxonomy" id="37925"/>
    <lineage>
        <taxon>Bacteria</taxon>
        <taxon>Bacillati</taxon>
        <taxon>Actinomycetota</taxon>
        <taxon>Actinomycetes</taxon>
        <taxon>Pseudonocardiales</taxon>
        <taxon>Pseudonocardiaceae</taxon>
        <taxon>Thermocrispum</taxon>
    </lineage>
</organism>
<gene>
    <name evidence="9" type="ORF">DIU77_02770</name>
</gene>
<evidence type="ECO:0000259" key="8">
    <source>
        <dbReference type="Pfam" id="PF04545"/>
    </source>
</evidence>
<dbReference type="SUPFAM" id="SSF88946">
    <property type="entry name" value="Sigma2 domain of RNA polymerase sigma factors"/>
    <property type="match status" value="1"/>
</dbReference>
<dbReference type="Pfam" id="PF04542">
    <property type="entry name" value="Sigma70_r2"/>
    <property type="match status" value="1"/>
</dbReference>
<keyword evidence="1" id="KW-0805">Transcription regulation</keyword>
<dbReference type="Gene3D" id="1.20.120.1810">
    <property type="match status" value="1"/>
</dbReference>
<dbReference type="InterPro" id="IPR014322">
    <property type="entry name" value="RNA_pol_sigma-B/F/G"/>
</dbReference>
<dbReference type="Pfam" id="PF04539">
    <property type="entry name" value="Sigma70_r3"/>
    <property type="match status" value="1"/>
</dbReference>
<dbReference type="InterPro" id="IPR013325">
    <property type="entry name" value="RNA_pol_sigma_r2"/>
</dbReference>
<dbReference type="PANTHER" id="PTHR30385:SF4">
    <property type="entry name" value="RNA POLYMERASE SIGMA-E FACTOR"/>
    <property type="match status" value="1"/>
</dbReference>
<evidence type="ECO:0000256" key="1">
    <source>
        <dbReference type="ARBA" id="ARBA00023015"/>
    </source>
</evidence>
<dbReference type="EMBL" id="QGUI01000063">
    <property type="protein sequence ID" value="PZN00758.1"/>
    <property type="molecule type" value="Genomic_DNA"/>
</dbReference>
<sequence>MEPLLVKLTTMHAADPGRARLRERIIDAHLPLATRLARGYQHRGEPTADLIQVAIIGLIKAVDRYEPAVGRGFLPYAIPTIRGELRRHFRDSTWALRVPRRLKELHLALQRAGDELLDELGRAPRPSELARHLGIPVTQVHEGLTAAAAYHPSSLNRPAGSPDDPGSEVGDFVGDVDGGFDNVLNIADLEPALAQLPERERRILVLRFYREMTQSEIARVVGLSQMHVSRLLAQSLRQLREILSQPAPLPQSRHDAA</sequence>
<evidence type="ECO:0000259" key="7">
    <source>
        <dbReference type="Pfam" id="PF04542"/>
    </source>
</evidence>
<protein>
    <submittedName>
        <fullName evidence="9">B/F/G family RNA polymerase sigma-70 factor</fullName>
    </submittedName>
</protein>
<evidence type="ECO:0000256" key="5">
    <source>
        <dbReference type="SAM" id="MobiDB-lite"/>
    </source>
</evidence>
<dbReference type="AlphaFoldDB" id="A0A2W4K3G5"/>
<feature type="domain" description="RNA polymerase sigma-70 region 4" evidence="8">
    <location>
        <begin position="192"/>
        <end position="241"/>
    </location>
</feature>
<dbReference type="NCBIfam" id="TIGR02980">
    <property type="entry name" value="SigBFG"/>
    <property type="match status" value="1"/>
</dbReference>
<dbReference type="CDD" id="cd06171">
    <property type="entry name" value="Sigma70_r4"/>
    <property type="match status" value="1"/>
</dbReference>
<feature type="domain" description="RNA polymerase sigma-70 region 2" evidence="7">
    <location>
        <begin position="26"/>
        <end position="94"/>
    </location>
</feature>
<dbReference type="InterPro" id="IPR014284">
    <property type="entry name" value="RNA_pol_sigma-70_dom"/>
</dbReference>
<dbReference type="InterPro" id="IPR013324">
    <property type="entry name" value="RNA_pol_sigma_r3/r4-like"/>
</dbReference>
<proteinExistence type="predicted"/>
<dbReference type="InterPro" id="IPR000943">
    <property type="entry name" value="RNA_pol_sigma70"/>
</dbReference>
<dbReference type="Pfam" id="PF04545">
    <property type="entry name" value="Sigma70_r4"/>
    <property type="match status" value="1"/>
</dbReference>